<gene>
    <name evidence="2" type="ORF">GOODEAATRI_030104</name>
</gene>
<evidence type="ECO:0000313" key="3">
    <source>
        <dbReference type="Proteomes" id="UP001476798"/>
    </source>
</evidence>
<organism evidence="2 3">
    <name type="scientific">Goodea atripinnis</name>
    <dbReference type="NCBI Taxonomy" id="208336"/>
    <lineage>
        <taxon>Eukaryota</taxon>
        <taxon>Metazoa</taxon>
        <taxon>Chordata</taxon>
        <taxon>Craniata</taxon>
        <taxon>Vertebrata</taxon>
        <taxon>Euteleostomi</taxon>
        <taxon>Actinopterygii</taxon>
        <taxon>Neopterygii</taxon>
        <taxon>Teleostei</taxon>
        <taxon>Neoteleostei</taxon>
        <taxon>Acanthomorphata</taxon>
        <taxon>Ovalentaria</taxon>
        <taxon>Atherinomorphae</taxon>
        <taxon>Cyprinodontiformes</taxon>
        <taxon>Goodeidae</taxon>
        <taxon>Goodea</taxon>
    </lineage>
</organism>
<evidence type="ECO:0000313" key="2">
    <source>
        <dbReference type="EMBL" id="MEQ2179910.1"/>
    </source>
</evidence>
<feature type="region of interest" description="Disordered" evidence="1">
    <location>
        <begin position="1"/>
        <end position="58"/>
    </location>
</feature>
<protein>
    <submittedName>
        <fullName evidence="2">Uncharacterized protein</fullName>
    </submittedName>
</protein>
<dbReference type="EMBL" id="JAHRIO010064621">
    <property type="protein sequence ID" value="MEQ2179910.1"/>
    <property type="molecule type" value="Genomic_DNA"/>
</dbReference>
<reference evidence="2 3" key="1">
    <citation type="submission" date="2021-06" db="EMBL/GenBank/DDBJ databases">
        <authorList>
            <person name="Palmer J.M."/>
        </authorList>
    </citation>
    <scope>NUCLEOTIDE SEQUENCE [LARGE SCALE GENOMIC DNA]</scope>
    <source>
        <strain evidence="2 3">GA_2019</strain>
        <tissue evidence="2">Muscle</tissue>
    </source>
</reference>
<proteinExistence type="predicted"/>
<evidence type="ECO:0000256" key="1">
    <source>
        <dbReference type="SAM" id="MobiDB-lite"/>
    </source>
</evidence>
<keyword evidence="3" id="KW-1185">Reference proteome</keyword>
<accession>A0ABV0P8X7</accession>
<name>A0ABV0P8X7_9TELE</name>
<sequence>MMFSRLDSGGIRFRTPKTHSSTLGRGGVHPGRVTGSSQETWRHSGQTTTSTLTPKGNLERPIKGTVMLLGRGTKLEYPERTHSWPDNDCSEIVPREKCGF</sequence>
<feature type="compositionally biased region" description="Polar residues" evidence="1">
    <location>
        <begin position="34"/>
        <end position="54"/>
    </location>
</feature>
<comment type="caution">
    <text evidence="2">The sequence shown here is derived from an EMBL/GenBank/DDBJ whole genome shotgun (WGS) entry which is preliminary data.</text>
</comment>
<dbReference type="Proteomes" id="UP001476798">
    <property type="component" value="Unassembled WGS sequence"/>
</dbReference>